<gene>
    <name evidence="1" type="ORF">C922_05079</name>
</gene>
<name>W6ZUT8_9APIC</name>
<evidence type="ECO:0000313" key="1">
    <source>
        <dbReference type="EMBL" id="EUD64517.1"/>
    </source>
</evidence>
<protein>
    <submittedName>
        <fullName evidence="1">Uncharacterized protein</fullName>
    </submittedName>
</protein>
<organism evidence="1 2">
    <name type="scientific">Plasmodium inui San Antonio 1</name>
    <dbReference type="NCBI Taxonomy" id="1237626"/>
    <lineage>
        <taxon>Eukaryota</taxon>
        <taxon>Sar</taxon>
        <taxon>Alveolata</taxon>
        <taxon>Apicomplexa</taxon>
        <taxon>Aconoidasida</taxon>
        <taxon>Haemosporida</taxon>
        <taxon>Plasmodiidae</taxon>
        <taxon>Plasmodium</taxon>
        <taxon>Plasmodium (Plasmodium)</taxon>
    </lineage>
</organism>
<dbReference type="GeneID" id="20040353"/>
<dbReference type="EMBL" id="KI965496">
    <property type="protein sequence ID" value="EUD64517.1"/>
    <property type="molecule type" value="Genomic_DNA"/>
</dbReference>
<dbReference type="AlphaFoldDB" id="W6ZUT8"/>
<keyword evidence="2" id="KW-1185">Reference proteome</keyword>
<dbReference type="RefSeq" id="XP_008818874.1">
    <property type="nucleotide sequence ID" value="XM_008820652.1"/>
</dbReference>
<evidence type="ECO:0000313" key="2">
    <source>
        <dbReference type="Proteomes" id="UP000030640"/>
    </source>
</evidence>
<dbReference type="VEuPathDB" id="PlasmoDB:C922_05079"/>
<dbReference type="Proteomes" id="UP000030640">
    <property type="component" value="Unassembled WGS sequence"/>
</dbReference>
<proteinExistence type="predicted"/>
<reference evidence="1 2" key="1">
    <citation type="submission" date="2013-02" db="EMBL/GenBank/DDBJ databases">
        <title>The Genome Sequence of Plasmodium inui San Antonio 1.</title>
        <authorList>
            <consortium name="The Broad Institute Genome Sequencing Platform"/>
            <consortium name="The Broad Institute Genome Sequencing Center for Infectious Disease"/>
            <person name="Neafsey D."/>
            <person name="Cheeseman I."/>
            <person name="Volkman S."/>
            <person name="Adams J."/>
            <person name="Walker B."/>
            <person name="Young S.K."/>
            <person name="Zeng Q."/>
            <person name="Gargeya S."/>
            <person name="Fitzgerald M."/>
            <person name="Haas B."/>
            <person name="Abouelleil A."/>
            <person name="Alvarado L."/>
            <person name="Arachchi H.M."/>
            <person name="Berlin A.M."/>
            <person name="Chapman S.B."/>
            <person name="Dewar J."/>
            <person name="Goldberg J."/>
            <person name="Griggs A."/>
            <person name="Gujja S."/>
            <person name="Hansen M."/>
            <person name="Howarth C."/>
            <person name="Imamovic A."/>
            <person name="Larimer J."/>
            <person name="McCowan C."/>
            <person name="Murphy C."/>
            <person name="Neiman D."/>
            <person name="Pearson M."/>
            <person name="Priest M."/>
            <person name="Roberts A."/>
            <person name="Saif S."/>
            <person name="Shea T."/>
            <person name="Sisk P."/>
            <person name="Sykes S."/>
            <person name="Wortman J."/>
            <person name="Nusbaum C."/>
            <person name="Birren B."/>
        </authorList>
    </citation>
    <scope>NUCLEOTIDE SEQUENCE [LARGE SCALE GENOMIC DNA]</scope>
    <source>
        <strain evidence="1 2">San Antonio 1</strain>
    </source>
</reference>
<accession>W6ZUT8</accession>
<sequence>MFERGKYRNIPKHSRYTQNFSEDVKKKEESTLSIKHKDLQASYKRRRTNNNTRALTIIIRT</sequence>